<gene>
    <name evidence="3" type="ORF">MSMAP_2442</name>
</gene>
<evidence type="ECO:0000313" key="4">
    <source>
        <dbReference type="Proteomes" id="UP000033116"/>
    </source>
</evidence>
<dbReference type="RefSeq" id="WP_052724839.1">
    <property type="nucleotide sequence ID" value="NZ_CP009511.1"/>
</dbReference>
<evidence type="ECO:0000313" key="3">
    <source>
        <dbReference type="EMBL" id="AKB62427.1"/>
    </source>
</evidence>
<reference evidence="3 4" key="1">
    <citation type="submission" date="2014-07" db="EMBL/GenBank/DDBJ databases">
        <title>Methanogenic archaea and the global carbon cycle.</title>
        <authorList>
            <person name="Henriksen J.R."/>
            <person name="Luke J."/>
            <person name="Reinhart S."/>
            <person name="Benedict M.N."/>
            <person name="Youngblut N.D."/>
            <person name="Metcalf M.E."/>
            <person name="Whitaker R.J."/>
            <person name="Metcalf W.W."/>
        </authorList>
    </citation>
    <scope>NUCLEOTIDE SEQUENCE [LARGE SCALE GENOMIC DNA]</scope>
    <source>
        <strain evidence="3 4">SarPi</strain>
    </source>
</reference>
<accession>A0A0E3RB67</accession>
<keyword evidence="1" id="KW-0472">Membrane</keyword>
<dbReference type="GeneID" id="68903535"/>
<dbReference type="Pfam" id="PF26596">
    <property type="entry name" value="PEF-CTERM_ARCH"/>
    <property type="match status" value="1"/>
</dbReference>
<dbReference type="HOGENOM" id="CLU_1567167_0_0_2"/>
<keyword evidence="1" id="KW-0812">Transmembrane</keyword>
<keyword evidence="1" id="KW-1133">Transmembrane helix</keyword>
<dbReference type="NCBIfam" id="TIGR03024">
    <property type="entry name" value="arch_PEF_CTERM"/>
    <property type="match status" value="1"/>
</dbReference>
<name>A0A0E3RB67_METMZ</name>
<dbReference type="PATRIC" id="fig|1434115.4.peg.3121"/>
<dbReference type="EMBL" id="CP009511">
    <property type="protein sequence ID" value="AKB62427.1"/>
    <property type="molecule type" value="Genomic_DNA"/>
</dbReference>
<dbReference type="Proteomes" id="UP000033116">
    <property type="component" value="Chromosome"/>
</dbReference>
<feature type="transmembrane region" description="Helical" evidence="1">
    <location>
        <begin position="182"/>
        <end position="200"/>
    </location>
</feature>
<organism evidence="3 4">
    <name type="scientific">Methanosarcina mazei SarPi</name>
    <dbReference type="NCBI Taxonomy" id="1434115"/>
    <lineage>
        <taxon>Archaea</taxon>
        <taxon>Methanobacteriati</taxon>
        <taxon>Methanobacteriota</taxon>
        <taxon>Stenosarchaea group</taxon>
        <taxon>Methanomicrobia</taxon>
        <taxon>Methanosarcinales</taxon>
        <taxon>Methanosarcinaceae</taxon>
        <taxon>Methanosarcina</taxon>
    </lineage>
</organism>
<sequence length="206" mass="21949">MKKILLLMIAGLLFVSFAGNAFAQPAVGVFSENGFKASNPVNLKPGETVTLDVIYDDMAVNSEGIALAEGKQMYYYKDATSNNNILGELEFYADPMTADAEADDLKVTIHSGSVPVSPVNYGVLSGIESPYFIDLDAVTLELASDASQGARYEVLFGSKFGTETEVVETGVFANQVSSIPEFPTVALPVAAILGLVFIFGRKKEGL</sequence>
<proteinExistence type="predicted"/>
<dbReference type="AlphaFoldDB" id="A0A0E3RB67"/>
<evidence type="ECO:0000259" key="2">
    <source>
        <dbReference type="Pfam" id="PF26596"/>
    </source>
</evidence>
<evidence type="ECO:0000256" key="1">
    <source>
        <dbReference type="SAM" id="Phobius"/>
    </source>
</evidence>
<protein>
    <recommendedName>
        <fullName evidence="2">PEF-CTERM protein sorting domain-containing protein</fullName>
    </recommendedName>
</protein>
<feature type="domain" description="PEF-CTERM protein sorting" evidence="2">
    <location>
        <begin position="179"/>
        <end position="203"/>
    </location>
</feature>
<dbReference type="InterPro" id="IPR017474">
    <property type="entry name" value="PEF_CTERM_C"/>
</dbReference>